<gene>
    <name evidence="2" type="ordered locus">Acid_3090</name>
</gene>
<dbReference type="InterPro" id="IPR023606">
    <property type="entry name" value="CoA-Trfase_III_dom_1_sf"/>
</dbReference>
<evidence type="ECO:0000313" key="2">
    <source>
        <dbReference type="EMBL" id="ABJ84069.1"/>
    </source>
</evidence>
<evidence type="ECO:0000256" key="1">
    <source>
        <dbReference type="ARBA" id="ARBA00022679"/>
    </source>
</evidence>
<dbReference type="InParanoid" id="Q022N1"/>
<dbReference type="EC" id="2.8.3.16" evidence="2"/>
<keyword evidence="1 2" id="KW-0808">Transferase</keyword>
<dbReference type="EMBL" id="CP000473">
    <property type="protein sequence ID" value="ABJ84069.1"/>
    <property type="molecule type" value="Genomic_DNA"/>
</dbReference>
<dbReference type="PANTHER" id="PTHR48207:SF3">
    <property type="entry name" value="SUCCINATE--HYDROXYMETHYLGLUTARATE COA-TRANSFERASE"/>
    <property type="match status" value="1"/>
</dbReference>
<dbReference type="Pfam" id="PF02515">
    <property type="entry name" value="CoA_transf_3"/>
    <property type="match status" value="1"/>
</dbReference>
<protein>
    <submittedName>
        <fullName evidence="2">Formyl-CoA transferase</fullName>
        <ecNumber evidence="2">2.8.3.16</ecNumber>
    </submittedName>
</protein>
<reference evidence="2" key="1">
    <citation type="submission" date="2006-10" db="EMBL/GenBank/DDBJ databases">
        <title>Complete sequence of Solibacter usitatus Ellin6076.</title>
        <authorList>
            <consortium name="US DOE Joint Genome Institute"/>
            <person name="Copeland A."/>
            <person name="Lucas S."/>
            <person name="Lapidus A."/>
            <person name="Barry K."/>
            <person name="Detter J.C."/>
            <person name="Glavina del Rio T."/>
            <person name="Hammon N."/>
            <person name="Israni S."/>
            <person name="Dalin E."/>
            <person name="Tice H."/>
            <person name="Pitluck S."/>
            <person name="Thompson L.S."/>
            <person name="Brettin T."/>
            <person name="Bruce D."/>
            <person name="Han C."/>
            <person name="Tapia R."/>
            <person name="Gilna P."/>
            <person name="Schmutz J."/>
            <person name="Larimer F."/>
            <person name="Land M."/>
            <person name="Hauser L."/>
            <person name="Kyrpides N."/>
            <person name="Mikhailova N."/>
            <person name="Janssen P.H."/>
            <person name="Kuske C.R."/>
            <person name="Richardson P."/>
        </authorList>
    </citation>
    <scope>NUCLEOTIDE SEQUENCE</scope>
    <source>
        <strain evidence="2">Ellin6076</strain>
    </source>
</reference>
<dbReference type="InterPro" id="IPR044855">
    <property type="entry name" value="CoA-Trfase_III_dom3_sf"/>
</dbReference>
<dbReference type="OrthoDB" id="9797653at2"/>
<dbReference type="Gene3D" id="3.30.1540.10">
    <property type="entry name" value="formyl-coa transferase, domain 3"/>
    <property type="match status" value="1"/>
</dbReference>
<dbReference type="AlphaFoldDB" id="Q022N1"/>
<dbReference type="InterPro" id="IPR050483">
    <property type="entry name" value="CoA-transferase_III_domain"/>
</dbReference>
<dbReference type="KEGG" id="sus:Acid_3090"/>
<sequence length="403" mass="44029">MAYPQGVQPESTNSQGPLGGIRVLDLSAYIAGPYACSLLADLGAEVIKVEPPQGDTLRHYPSTLPQESRCFLGTNRGKLGIVLDLKQAEGQEVILRMAGTADVLVHNFRSGVPARLGIDYERLRRVNPRLIYCALTGYGDSGPLKNKAGYDQVLQSITGICALQGPPGEPQIVYGSVVDYYAASQIAFGVTAALYRREHTGEGQYVGVSLLASALAMQSGRFVWSGNEGRDVGRDMRSGGITGIHPTRKGFIYLSANTPHFWQALCELLGLPDLAEDPRYNTVRKRAQRAAEIVPRMRAVLSGRTALEWEQVFGERVPCGAIRPIEDMFDHPQVLAEGLVTEFEHPNVGRYRGMAKPVQFSETPCVDPYAAPALGQHTAEVLARYGYSEQEVRRLREFGVIPA</sequence>
<dbReference type="STRING" id="234267.Acid_3090"/>
<dbReference type="HOGENOM" id="CLU_033975_5_1_0"/>
<dbReference type="eggNOG" id="COG1804">
    <property type="taxonomic scope" value="Bacteria"/>
</dbReference>
<dbReference type="Gene3D" id="3.40.50.10540">
    <property type="entry name" value="Crotonobetainyl-coa:carnitine coa-transferase, domain 1"/>
    <property type="match status" value="1"/>
</dbReference>
<organism evidence="2">
    <name type="scientific">Solibacter usitatus (strain Ellin6076)</name>
    <dbReference type="NCBI Taxonomy" id="234267"/>
    <lineage>
        <taxon>Bacteria</taxon>
        <taxon>Pseudomonadati</taxon>
        <taxon>Acidobacteriota</taxon>
        <taxon>Terriglobia</taxon>
        <taxon>Bryobacterales</taxon>
        <taxon>Solibacteraceae</taxon>
        <taxon>Candidatus Solibacter</taxon>
    </lineage>
</organism>
<dbReference type="InterPro" id="IPR003673">
    <property type="entry name" value="CoA-Trfase_fam_III"/>
</dbReference>
<dbReference type="SUPFAM" id="SSF89796">
    <property type="entry name" value="CoA-transferase family III (CaiB/BaiF)"/>
    <property type="match status" value="1"/>
</dbReference>
<name>Q022N1_SOLUE</name>
<accession>Q022N1</accession>
<proteinExistence type="predicted"/>
<dbReference type="PANTHER" id="PTHR48207">
    <property type="entry name" value="SUCCINATE--HYDROXYMETHYLGLUTARATE COA-TRANSFERASE"/>
    <property type="match status" value="1"/>
</dbReference>
<dbReference type="GO" id="GO:0033608">
    <property type="term" value="F:formyl-CoA transferase activity"/>
    <property type="evidence" value="ECO:0007669"/>
    <property type="project" value="UniProtKB-EC"/>
</dbReference>